<proteinExistence type="predicted"/>
<evidence type="ECO:0000256" key="1">
    <source>
        <dbReference type="SAM" id="MobiDB-lite"/>
    </source>
</evidence>
<feature type="compositionally biased region" description="Acidic residues" evidence="1">
    <location>
        <begin position="208"/>
        <end position="219"/>
    </location>
</feature>
<feature type="compositionally biased region" description="Basic and acidic residues" evidence="1">
    <location>
        <begin position="302"/>
        <end position="314"/>
    </location>
</feature>
<sequence>MNWYTRRNRTRRISNTLFTGLSADCLRSRTACLFVQQNCIHPAITAHIMKSSNPVEAHRREQRKKEIAKLKKDRDARKQALANHQSHLASSRAKLAEIEELAHSRPLTPAEKAQRKELRSLLATAEASSTTATGGKRPMGAGLRALDADAVDEFGRSLSARGGGSVGSAVFDPLAQAHAALLATSNARTAAAAAAAPIPLTTYASSSSEDDESDPDTLDFDPPFPPLDEPKPPSYRVPAADPVVKSMQGYPPPPMGPIPRHKPQMDPPGLGAPGAGPPPGPSKQAIAGLPPKPTTGVGESSSQHKDAELANRTKDAVAAQVVISAAPVMRDRKADVMRLAPESVRKRMEQQQQQQINSDAMGQGAQQADQASAGDDGADAAYQAFMKEMEGLL</sequence>
<dbReference type="Proteomes" id="UP000193411">
    <property type="component" value="Unassembled WGS sequence"/>
</dbReference>
<evidence type="ECO:0000313" key="3">
    <source>
        <dbReference type="EMBL" id="ORZ33463.1"/>
    </source>
</evidence>
<dbReference type="Pfam" id="PF09429">
    <property type="entry name" value="Wbp11"/>
    <property type="match status" value="1"/>
</dbReference>
<evidence type="ECO:0000259" key="2">
    <source>
        <dbReference type="Pfam" id="PF09429"/>
    </source>
</evidence>
<evidence type="ECO:0000313" key="4">
    <source>
        <dbReference type="Proteomes" id="UP000193411"/>
    </source>
</evidence>
<feature type="region of interest" description="Disordered" evidence="1">
    <location>
        <begin position="344"/>
        <end position="376"/>
    </location>
</feature>
<name>A0A1Y2HIE0_9FUNG</name>
<dbReference type="GO" id="GO:0006396">
    <property type="term" value="P:RNA processing"/>
    <property type="evidence" value="ECO:0007669"/>
    <property type="project" value="InterPro"/>
</dbReference>
<keyword evidence="4" id="KW-1185">Reference proteome</keyword>
<feature type="domain" description="Wbp11/ELF5/Saf1 N-terminal" evidence="2">
    <location>
        <begin position="50"/>
        <end position="123"/>
    </location>
</feature>
<dbReference type="EMBL" id="MCFL01000035">
    <property type="protein sequence ID" value="ORZ33463.1"/>
    <property type="molecule type" value="Genomic_DNA"/>
</dbReference>
<feature type="compositionally biased region" description="Pro residues" evidence="1">
    <location>
        <begin position="222"/>
        <end position="235"/>
    </location>
</feature>
<comment type="caution">
    <text evidence="3">The sequence shown here is derived from an EMBL/GenBank/DDBJ whole genome shotgun (WGS) entry which is preliminary data.</text>
</comment>
<feature type="compositionally biased region" description="Low complexity" evidence="1">
    <location>
        <begin position="350"/>
        <end position="376"/>
    </location>
</feature>
<dbReference type="AlphaFoldDB" id="A0A1Y2HIE0"/>
<dbReference type="STRING" id="765915.A0A1Y2HIE0"/>
<dbReference type="InterPro" id="IPR019007">
    <property type="entry name" value="Wbp11/ELF5/Saf1_N"/>
</dbReference>
<reference evidence="3 4" key="1">
    <citation type="submission" date="2016-07" db="EMBL/GenBank/DDBJ databases">
        <title>Pervasive Adenine N6-methylation of Active Genes in Fungi.</title>
        <authorList>
            <consortium name="DOE Joint Genome Institute"/>
            <person name="Mondo S.J."/>
            <person name="Dannebaum R.O."/>
            <person name="Kuo R.C."/>
            <person name="Labutti K."/>
            <person name="Haridas S."/>
            <person name="Kuo A."/>
            <person name="Salamov A."/>
            <person name="Ahrendt S.R."/>
            <person name="Lipzen A."/>
            <person name="Sullivan W."/>
            <person name="Andreopoulos W.B."/>
            <person name="Clum A."/>
            <person name="Lindquist E."/>
            <person name="Daum C."/>
            <person name="Ramamoorthy G.K."/>
            <person name="Gryganskyi A."/>
            <person name="Culley D."/>
            <person name="Magnuson J.K."/>
            <person name="James T.Y."/>
            <person name="O'Malley M.A."/>
            <person name="Stajich J.E."/>
            <person name="Spatafora J.W."/>
            <person name="Visel A."/>
            <person name="Grigoriev I.V."/>
        </authorList>
    </citation>
    <scope>NUCLEOTIDE SEQUENCE [LARGE SCALE GENOMIC DNA]</scope>
    <source>
        <strain evidence="3 4">PL171</strain>
    </source>
</reference>
<gene>
    <name evidence="3" type="ORF">BCR44DRAFT_1438017</name>
</gene>
<feature type="region of interest" description="Disordered" evidence="1">
    <location>
        <begin position="203"/>
        <end position="314"/>
    </location>
</feature>
<accession>A0A1Y2HIE0</accession>
<organism evidence="3 4">
    <name type="scientific">Catenaria anguillulae PL171</name>
    <dbReference type="NCBI Taxonomy" id="765915"/>
    <lineage>
        <taxon>Eukaryota</taxon>
        <taxon>Fungi</taxon>
        <taxon>Fungi incertae sedis</taxon>
        <taxon>Blastocladiomycota</taxon>
        <taxon>Blastocladiomycetes</taxon>
        <taxon>Blastocladiales</taxon>
        <taxon>Catenariaceae</taxon>
        <taxon>Catenaria</taxon>
    </lineage>
</organism>
<protein>
    <recommendedName>
        <fullName evidence="2">Wbp11/ELF5/Saf1 N-terminal domain-containing protein</fullName>
    </recommendedName>
</protein>